<keyword evidence="3" id="KW-1185">Reference proteome</keyword>
<evidence type="ECO:0000256" key="1">
    <source>
        <dbReference type="SAM" id="MobiDB-lite"/>
    </source>
</evidence>
<feature type="region of interest" description="Disordered" evidence="1">
    <location>
        <begin position="289"/>
        <end position="317"/>
    </location>
</feature>
<evidence type="ECO:0000313" key="2">
    <source>
        <dbReference type="EMBL" id="GFO35250.1"/>
    </source>
</evidence>
<protein>
    <recommendedName>
        <fullName evidence="4">Cytochrome b5 heme-binding domain-containing protein</fullName>
    </recommendedName>
</protein>
<gene>
    <name evidence="2" type="ORF">PoB_006175500</name>
</gene>
<proteinExistence type="predicted"/>
<dbReference type="AlphaFoldDB" id="A0AAV4CTL7"/>
<feature type="compositionally biased region" description="Basic residues" evidence="1">
    <location>
        <begin position="88"/>
        <end position="102"/>
    </location>
</feature>
<feature type="compositionally biased region" description="Acidic residues" evidence="1">
    <location>
        <begin position="450"/>
        <end position="461"/>
    </location>
</feature>
<feature type="region of interest" description="Disordered" evidence="1">
    <location>
        <begin position="432"/>
        <end position="470"/>
    </location>
</feature>
<feature type="region of interest" description="Disordered" evidence="1">
    <location>
        <begin position="44"/>
        <end position="106"/>
    </location>
</feature>
<feature type="compositionally biased region" description="Basic and acidic residues" evidence="1">
    <location>
        <begin position="440"/>
        <end position="449"/>
    </location>
</feature>
<accession>A0AAV4CTL7</accession>
<dbReference type="EMBL" id="BLXT01006999">
    <property type="protein sequence ID" value="GFO35250.1"/>
    <property type="molecule type" value="Genomic_DNA"/>
</dbReference>
<dbReference type="Proteomes" id="UP000735302">
    <property type="component" value="Unassembled WGS sequence"/>
</dbReference>
<feature type="compositionally biased region" description="Polar residues" evidence="1">
    <location>
        <begin position="66"/>
        <end position="76"/>
    </location>
</feature>
<sequence length="732" mass="82126">MINCKLLLYFCYSNEIVFFDPQFPVVSPGKMGCTRSKIAATVAPEDGTRDDSRLSCPGPAQEAPEITTSASANGHWNDNKNKDITLSKPKKRNNKSANKRNKAPLAPINHRDLLPDIDIFSSYDSETADLAVNNAKPRLNCPGIGRAVRLAPIVPGVETQNNTATGTCPTLYKSNDGTSQSLHLNGLNLSVTDHSITDFSSGRSSLPNSDLGFYHNRPPPTSVSPRNSISRTTMKTGITPDSSGIFSSFAGSEFSPLNTSRSSFQPASRASSARTGSVLTTSALNTSFMTSVDGDDDSTHETTMENCPLDTTDAGSEADAYSRAASTTPMQRIPGDAFNGLPPDVAGIGTIVEEYEGGFTPRGLSKDVSAADLKPTPESKLPHFTPKEIYEHNDRMGTIDWCMYLGKVYDITRLKNNFEPLINEIKQSRDRQFHHKQLKKDREYDKDSDSDSISDSDDESNEFNSRTSDSMSWNRHSVYNILRAGIDKATLKQLLGACCVGCVVQPDEGRYWEDIRSDVRRVLDDLIRADVKDTLSEYSADYMHLLQRWIAKYRQTSPNPPLLPRDKDLNKKEYPLPEEIARTPEVLRDWLETWVRFDLELPDNGAAWDLSETTVEAEDEEADPHTIFLSSLRPYLQDLPALDLAITGEAGWRTIPQNLFADDVMTDKQLQTENSRRFRTDLHNPERMRKRRSRLLQYFVKTYDMDRSKVAHFENWADEMQKSQEQFLRLCH</sequence>
<reference evidence="2 3" key="1">
    <citation type="journal article" date="2021" name="Elife">
        <title>Chloroplast acquisition without the gene transfer in kleptoplastic sea slugs, Plakobranchus ocellatus.</title>
        <authorList>
            <person name="Maeda T."/>
            <person name="Takahashi S."/>
            <person name="Yoshida T."/>
            <person name="Shimamura S."/>
            <person name="Takaki Y."/>
            <person name="Nagai Y."/>
            <person name="Toyoda A."/>
            <person name="Suzuki Y."/>
            <person name="Arimoto A."/>
            <person name="Ishii H."/>
            <person name="Satoh N."/>
            <person name="Nishiyama T."/>
            <person name="Hasebe M."/>
            <person name="Maruyama T."/>
            <person name="Minagawa J."/>
            <person name="Obokata J."/>
            <person name="Shigenobu S."/>
        </authorList>
    </citation>
    <scope>NUCLEOTIDE SEQUENCE [LARGE SCALE GENOMIC DNA]</scope>
</reference>
<dbReference type="SUPFAM" id="SSF55856">
    <property type="entry name" value="Cytochrome b5-like heme/steroid binding domain"/>
    <property type="match status" value="1"/>
</dbReference>
<dbReference type="InterPro" id="IPR036400">
    <property type="entry name" value="Cyt_B5-like_heme/steroid_sf"/>
</dbReference>
<organism evidence="2 3">
    <name type="scientific">Plakobranchus ocellatus</name>
    <dbReference type="NCBI Taxonomy" id="259542"/>
    <lineage>
        <taxon>Eukaryota</taxon>
        <taxon>Metazoa</taxon>
        <taxon>Spiralia</taxon>
        <taxon>Lophotrochozoa</taxon>
        <taxon>Mollusca</taxon>
        <taxon>Gastropoda</taxon>
        <taxon>Heterobranchia</taxon>
        <taxon>Euthyneura</taxon>
        <taxon>Panpulmonata</taxon>
        <taxon>Sacoglossa</taxon>
        <taxon>Placobranchoidea</taxon>
        <taxon>Plakobranchidae</taxon>
        <taxon>Plakobranchus</taxon>
    </lineage>
</organism>
<evidence type="ECO:0000313" key="3">
    <source>
        <dbReference type="Proteomes" id="UP000735302"/>
    </source>
</evidence>
<evidence type="ECO:0008006" key="4">
    <source>
        <dbReference type="Google" id="ProtNLM"/>
    </source>
</evidence>
<comment type="caution">
    <text evidence="2">The sequence shown here is derived from an EMBL/GenBank/DDBJ whole genome shotgun (WGS) entry which is preliminary data.</text>
</comment>
<name>A0AAV4CTL7_9GAST</name>